<evidence type="ECO:0008006" key="4">
    <source>
        <dbReference type="Google" id="ProtNLM"/>
    </source>
</evidence>
<comment type="similarity">
    <text evidence="1">Belongs to the HupF/HypC family.</text>
</comment>
<dbReference type="SUPFAM" id="SSF159127">
    <property type="entry name" value="HupF/HypC-like"/>
    <property type="match status" value="1"/>
</dbReference>
<dbReference type="PANTHER" id="PTHR35177">
    <property type="entry name" value="HYDROGENASE MATURATION FACTOR HYBG"/>
    <property type="match status" value="1"/>
</dbReference>
<evidence type="ECO:0000256" key="1">
    <source>
        <dbReference type="ARBA" id="ARBA00006018"/>
    </source>
</evidence>
<dbReference type="GO" id="GO:0051604">
    <property type="term" value="P:protein maturation"/>
    <property type="evidence" value="ECO:0007669"/>
    <property type="project" value="TreeGrafter"/>
</dbReference>
<dbReference type="Gene3D" id="2.30.30.140">
    <property type="match status" value="1"/>
</dbReference>
<reference evidence="2 3" key="1">
    <citation type="journal article" date="2016" name="Nat. Commun.">
        <title>Thousands of microbial genomes shed light on interconnected biogeochemical processes in an aquifer system.</title>
        <authorList>
            <person name="Anantharaman K."/>
            <person name="Brown C.T."/>
            <person name="Hug L.A."/>
            <person name="Sharon I."/>
            <person name="Castelle C.J."/>
            <person name="Probst A.J."/>
            <person name="Thomas B.C."/>
            <person name="Singh A."/>
            <person name="Wilkins M.J."/>
            <person name="Karaoz U."/>
            <person name="Brodie E.L."/>
            <person name="Williams K.H."/>
            <person name="Hubbard S.S."/>
            <person name="Banfield J.F."/>
        </authorList>
    </citation>
    <scope>NUCLEOTIDE SEQUENCE [LARGE SCALE GENOMIC DNA]</scope>
</reference>
<dbReference type="PANTHER" id="PTHR35177:SF2">
    <property type="entry name" value="HYDROGENASE MATURATION FACTOR HYBG"/>
    <property type="match status" value="1"/>
</dbReference>
<dbReference type="InterPro" id="IPR001109">
    <property type="entry name" value="Hydrogenase_HupF/HypC"/>
</dbReference>
<dbReference type="PRINTS" id="PR00445">
    <property type="entry name" value="HUPFHYPC"/>
</dbReference>
<evidence type="ECO:0000313" key="2">
    <source>
        <dbReference type="EMBL" id="OGY42028.1"/>
    </source>
</evidence>
<protein>
    <recommendedName>
        <fullName evidence="4">Hydrogenase assembly protein HypC</fullName>
    </recommendedName>
</protein>
<gene>
    <name evidence="2" type="ORF">A2Y67_03015</name>
</gene>
<comment type="caution">
    <text evidence="2">The sequence shown here is derived from an EMBL/GenBank/DDBJ whole genome shotgun (WGS) entry which is preliminary data.</text>
</comment>
<dbReference type="Proteomes" id="UP000176260">
    <property type="component" value="Unassembled WGS sequence"/>
</dbReference>
<organism evidence="2 3">
    <name type="scientific">Candidatus Buchananbacteria bacterium RBG_13_39_9</name>
    <dbReference type="NCBI Taxonomy" id="1797531"/>
    <lineage>
        <taxon>Bacteria</taxon>
        <taxon>Candidatus Buchananiibacteriota</taxon>
    </lineage>
</organism>
<dbReference type="Pfam" id="PF01455">
    <property type="entry name" value="HupF_HypC"/>
    <property type="match status" value="1"/>
</dbReference>
<sequence length="71" mass="8136">MCLTIPGKIKKISGKTAIIEQQNKLRKINLILLDKLKIGDWILVLNNMAVQKISGLEAKQIINLYKYEQNK</sequence>
<dbReference type="EMBL" id="MHIA01000019">
    <property type="protein sequence ID" value="OGY42028.1"/>
    <property type="molecule type" value="Genomic_DNA"/>
</dbReference>
<name>A0A1G1XPR2_9BACT</name>
<dbReference type="NCBIfam" id="TIGR00074">
    <property type="entry name" value="hypC_hupF"/>
    <property type="match status" value="1"/>
</dbReference>
<accession>A0A1G1XPR2</accession>
<dbReference type="AlphaFoldDB" id="A0A1G1XPR2"/>
<dbReference type="GO" id="GO:0005506">
    <property type="term" value="F:iron ion binding"/>
    <property type="evidence" value="ECO:0007669"/>
    <property type="project" value="TreeGrafter"/>
</dbReference>
<evidence type="ECO:0000313" key="3">
    <source>
        <dbReference type="Proteomes" id="UP000176260"/>
    </source>
</evidence>
<proteinExistence type="inferred from homology"/>
<dbReference type="GO" id="GO:1902670">
    <property type="term" value="F:carbon dioxide binding"/>
    <property type="evidence" value="ECO:0007669"/>
    <property type="project" value="TreeGrafter"/>
</dbReference>